<dbReference type="InterPro" id="IPR043504">
    <property type="entry name" value="Peptidase_S1_PA_chymotrypsin"/>
</dbReference>
<comment type="caution">
    <text evidence="2">The sequence shown here is derived from an EMBL/GenBank/DDBJ whole genome shotgun (WGS) entry which is preliminary data.</text>
</comment>
<dbReference type="PANTHER" id="PTHR43019">
    <property type="entry name" value="SERINE ENDOPROTEASE DEGS"/>
    <property type="match status" value="1"/>
</dbReference>
<dbReference type="Pfam" id="PF13365">
    <property type="entry name" value="Trypsin_2"/>
    <property type="match status" value="1"/>
</dbReference>
<evidence type="ECO:0000313" key="3">
    <source>
        <dbReference type="Proteomes" id="UP001158049"/>
    </source>
</evidence>
<dbReference type="RefSeq" id="WP_283443632.1">
    <property type="nucleotide sequence ID" value="NZ_FXUL01000015.1"/>
</dbReference>
<keyword evidence="3" id="KW-1185">Reference proteome</keyword>
<name>A0ABY1QIZ0_9BURK</name>
<feature type="signal peptide" evidence="1">
    <location>
        <begin position="1"/>
        <end position="23"/>
    </location>
</feature>
<dbReference type="PANTHER" id="PTHR43019:SF23">
    <property type="entry name" value="PROTEASE DO-LIKE 5, CHLOROPLASTIC"/>
    <property type="match status" value="1"/>
</dbReference>
<sequence length="254" mass="26856">MLNRFRCACLTVSALCAAVPASAQDMVDVIKRVKPAVVAIGTFQQTRSPSADFRGTGFAVGDGLSVITNAHVLPASLNTDQKEMLGIITGEGANPTFRVAMVAGVDREHDLAHLRISGAPLPVLQLQDSEKVEEGEELAFTGFPLGMLLGMRHVTHRAMLSAITPIAIPASNARQLDAKTIAQMQRSPFAVFQLDGTAYPGNSGSPVFDPKTGGVVGIINMVYVKGVKENAISNPSGITYAIPGKYITRLLNGK</sequence>
<dbReference type="SUPFAM" id="SSF50494">
    <property type="entry name" value="Trypsin-like serine proteases"/>
    <property type="match status" value="1"/>
</dbReference>
<dbReference type="EMBL" id="FXUL01000015">
    <property type="protein sequence ID" value="SMP69364.1"/>
    <property type="molecule type" value="Genomic_DNA"/>
</dbReference>
<organism evidence="2 3">
    <name type="scientific">Noviherbaspirillum suwonense</name>
    <dbReference type="NCBI Taxonomy" id="1224511"/>
    <lineage>
        <taxon>Bacteria</taxon>
        <taxon>Pseudomonadati</taxon>
        <taxon>Pseudomonadota</taxon>
        <taxon>Betaproteobacteria</taxon>
        <taxon>Burkholderiales</taxon>
        <taxon>Oxalobacteraceae</taxon>
        <taxon>Noviherbaspirillum</taxon>
    </lineage>
</organism>
<accession>A0ABY1QIZ0</accession>
<proteinExistence type="predicted"/>
<dbReference type="InterPro" id="IPR009003">
    <property type="entry name" value="Peptidase_S1_PA"/>
</dbReference>
<reference evidence="2 3" key="1">
    <citation type="submission" date="2017-05" db="EMBL/GenBank/DDBJ databases">
        <authorList>
            <person name="Varghese N."/>
            <person name="Submissions S."/>
        </authorList>
    </citation>
    <scope>NUCLEOTIDE SEQUENCE [LARGE SCALE GENOMIC DNA]</scope>
    <source>
        <strain evidence="2 3">DSM 26001</strain>
    </source>
</reference>
<feature type="chain" id="PRO_5046013736" evidence="1">
    <location>
        <begin position="24"/>
        <end position="254"/>
    </location>
</feature>
<dbReference type="Proteomes" id="UP001158049">
    <property type="component" value="Unassembled WGS sequence"/>
</dbReference>
<dbReference type="Gene3D" id="2.40.10.10">
    <property type="entry name" value="Trypsin-like serine proteases"/>
    <property type="match status" value="2"/>
</dbReference>
<evidence type="ECO:0000313" key="2">
    <source>
        <dbReference type="EMBL" id="SMP69364.1"/>
    </source>
</evidence>
<keyword evidence="1" id="KW-0732">Signal</keyword>
<gene>
    <name evidence="2" type="ORF">SAMN06295970_1153</name>
</gene>
<protein>
    <submittedName>
        <fullName evidence="2">Trypsin-like peptidase domain-containing protein</fullName>
    </submittedName>
</protein>
<evidence type="ECO:0000256" key="1">
    <source>
        <dbReference type="SAM" id="SignalP"/>
    </source>
</evidence>